<evidence type="ECO:0000256" key="1">
    <source>
        <dbReference type="SAM" id="MobiDB-lite"/>
    </source>
</evidence>
<dbReference type="Proteomes" id="UP001229836">
    <property type="component" value="Chromosome"/>
</dbReference>
<gene>
    <name evidence="2" type="ORF">QLH32_08690</name>
</gene>
<name>A0ABY8SAG5_9GAMM</name>
<proteinExistence type="predicted"/>
<dbReference type="RefSeq" id="WP_283269171.1">
    <property type="nucleotide sequence ID" value="NZ_CP125669.1"/>
</dbReference>
<sequence>MRYTPIEILKDEAQALFQFEQEMVKQIFDENILSTIDQELVDQKSLYRAIEVMQESILKPKELRKLFGEMDTQNDETVFTNLDQFTDKFGNYIDALSPIFSILKNIYSVDVSDQSEVGDSSDNKEISILKEEIIAIDKDISVLKTARDRDLANIESEDYAYKIDEIKMSKIKDDEVESIRKEGDVRGFFEEFLQNDFEDTFSVLDSRMEDIDSMIKEIKKIVKIEKLENLSLENIGDNKIGLNLDVIYNLGSIISTADNVFLRAAEMCCTLRGADVLLITVENGFEMMQEVGELLKDNFDNLGIDEFTGFQGLGFLNNAINHYLQKLFDKLDKKKWSKILVNLKFYQDLSELIDDKNEKQDEIKELQKSTTNASSKPQKKNEVENHAFQDFSLSLEKMKERNKALKQCVEKYI</sequence>
<dbReference type="EMBL" id="CP125669">
    <property type="protein sequence ID" value="WHP07507.1"/>
    <property type="molecule type" value="Genomic_DNA"/>
</dbReference>
<feature type="region of interest" description="Disordered" evidence="1">
    <location>
        <begin position="363"/>
        <end position="385"/>
    </location>
</feature>
<accession>A0ABY8SAG5</accession>
<evidence type="ECO:0000313" key="3">
    <source>
        <dbReference type="Proteomes" id="UP001229836"/>
    </source>
</evidence>
<protein>
    <submittedName>
        <fullName evidence="2">Uncharacterized protein</fullName>
    </submittedName>
</protein>
<evidence type="ECO:0000313" key="2">
    <source>
        <dbReference type="EMBL" id="WHP07507.1"/>
    </source>
</evidence>
<organism evidence="2 3">
    <name type="scientific">Acinetobacter corruptisaponis</name>
    <dbReference type="NCBI Taxonomy" id="3045147"/>
    <lineage>
        <taxon>Bacteria</taxon>
        <taxon>Pseudomonadati</taxon>
        <taxon>Pseudomonadota</taxon>
        <taxon>Gammaproteobacteria</taxon>
        <taxon>Moraxellales</taxon>
        <taxon>Moraxellaceae</taxon>
        <taxon>Acinetobacter</taxon>
    </lineage>
</organism>
<keyword evidence="3" id="KW-1185">Reference proteome</keyword>
<reference evidence="2 3" key="1">
    <citation type="submission" date="2023-05" db="EMBL/GenBank/DDBJ databases">
        <title>The complete genome of Acinetobacter sp. nov KCTC 92772.</title>
        <authorList>
            <person name="Zhou G."/>
        </authorList>
    </citation>
    <scope>NUCLEOTIDE SEQUENCE [LARGE SCALE GENOMIC DNA]</scope>
    <source>
        <strain evidence="2 3">KCTC 92772</strain>
    </source>
</reference>